<organism evidence="2">
    <name type="scientific">Oryza punctata</name>
    <name type="common">Red rice</name>
    <dbReference type="NCBI Taxonomy" id="4537"/>
    <lineage>
        <taxon>Eukaryota</taxon>
        <taxon>Viridiplantae</taxon>
        <taxon>Streptophyta</taxon>
        <taxon>Embryophyta</taxon>
        <taxon>Tracheophyta</taxon>
        <taxon>Spermatophyta</taxon>
        <taxon>Magnoliopsida</taxon>
        <taxon>Liliopsida</taxon>
        <taxon>Poales</taxon>
        <taxon>Poaceae</taxon>
        <taxon>BOP clade</taxon>
        <taxon>Oryzoideae</taxon>
        <taxon>Oryzeae</taxon>
        <taxon>Oryzinae</taxon>
        <taxon>Oryza</taxon>
    </lineage>
</organism>
<dbReference type="PANTHER" id="PTHR10004">
    <property type="entry name" value="OS06G0538200 PROTEIN"/>
    <property type="match status" value="1"/>
</dbReference>
<evidence type="ECO:0000313" key="3">
    <source>
        <dbReference type="Proteomes" id="UP000026962"/>
    </source>
</evidence>
<dbReference type="eggNOG" id="ENOG502QR7V">
    <property type="taxonomic scope" value="Eukaryota"/>
</dbReference>
<name>A0A0E0LGB3_ORYPU</name>
<reference evidence="2" key="2">
    <citation type="submission" date="2018-05" db="EMBL/GenBank/DDBJ databases">
        <title>OpunRS2 (Oryza punctata Reference Sequence Version 2).</title>
        <authorList>
            <person name="Zhang J."/>
            <person name="Kudrna D."/>
            <person name="Lee S."/>
            <person name="Talag J."/>
            <person name="Welchert J."/>
            <person name="Wing R.A."/>
        </authorList>
    </citation>
    <scope>NUCLEOTIDE SEQUENCE [LARGE SCALE GENOMIC DNA]</scope>
</reference>
<dbReference type="STRING" id="4537.A0A0E0LGB3"/>
<keyword evidence="3" id="KW-1185">Reference proteome</keyword>
<dbReference type="HOGENOM" id="CLU_1162725_0_0_1"/>
<proteinExistence type="predicted"/>
<accession>A0A0E0LGB3</accession>
<dbReference type="EnsemblPlants" id="OPUNC07G00900.1">
    <property type="protein sequence ID" value="OPUNC07G00900.1"/>
    <property type="gene ID" value="OPUNC07G00900"/>
</dbReference>
<reference evidence="2" key="1">
    <citation type="submission" date="2015-04" db="UniProtKB">
        <authorList>
            <consortium name="EnsemblPlants"/>
        </authorList>
    </citation>
    <scope>IDENTIFICATION</scope>
</reference>
<dbReference type="PANTHER" id="PTHR10004:SF8">
    <property type="entry name" value="OS06G0538200 PROTEIN"/>
    <property type="match status" value="1"/>
</dbReference>
<evidence type="ECO:0000256" key="1">
    <source>
        <dbReference type="SAM" id="MobiDB-lite"/>
    </source>
</evidence>
<feature type="region of interest" description="Disordered" evidence="1">
    <location>
        <begin position="1"/>
        <end position="41"/>
    </location>
</feature>
<feature type="compositionally biased region" description="Pro residues" evidence="1">
    <location>
        <begin position="26"/>
        <end position="40"/>
    </location>
</feature>
<feature type="region of interest" description="Disordered" evidence="1">
    <location>
        <begin position="210"/>
        <end position="239"/>
    </location>
</feature>
<dbReference type="Gramene" id="OPUNC07G00900.1">
    <property type="protein sequence ID" value="OPUNC07G00900.1"/>
    <property type="gene ID" value="OPUNC07G00900"/>
</dbReference>
<dbReference type="Proteomes" id="UP000026962">
    <property type="component" value="Chromosome 7"/>
</dbReference>
<evidence type="ECO:0000313" key="2">
    <source>
        <dbReference type="EnsemblPlants" id="OPUNC07G00900.1"/>
    </source>
</evidence>
<protein>
    <submittedName>
        <fullName evidence="2">Uncharacterized protein</fullName>
    </submittedName>
</protein>
<dbReference type="AlphaFoldDB" id="A0A0E0LGB3"/>
<sequence>MSTSPPPRTRLNGGMRRRDSEKAAAPAPPPLRLLDPPAPPSAAHDAGLRALGLLDFVRLDLASSGAPRPDLVAELIANYNSLTKRSDVGGGSIIVSRVAFAEALSLPRTPVDIHAADLDAVASAATAFMAAYIQPQVKLDTADRLVRDVDRAAERVRRGHAHWVDWATLIWELAENEMREIARWRRTDACRNGAYWQRLIWSQNPDLFPPPPPLVTKKMQGLTATSNRLNQDQDEESDR</sequence>